<keyword evidence="1" id="KW-0812">Transmembrane</keyword>
<feature type="transmembrane region" description="Helical" evidence="1">
    <location>
        <begin position="34"/>
        <end position="52"/>
    </location>
</feature>
<dbReference type="eggNOG" id="COG2324">
    <property type="taxonomic scope" value="Bacteria"/>
</dbReference>
<feature type="transmembrane region" description="Helical" evidence="1">
    <location>
        <begin position="72"/>
        <end position="91"/>
    </location>
</feature>
<feature type="transmembrane region" description="Helical" evidence="1">
    <location>
        <begin position="139"/>
        <end position="158"/>
    </location>
</feature>
<proteinExistence type="predicted"/>
<dbReference type="KEGG" id="slr:L21SP2_2162"/>
<keyword evidence="1" id="KW-0472">Membrane</keyword>
<evidence type="ECO:0000256" key="1">
    <source>
        <dbReference type="SAM" id="Phobius"/>
    </source>
</evidence>
<reference evidence="2 3" key="1">
    <citation type="journal article" date="2015" name="Stand. Genomic Sci.">
        <title>Complete genome sequence and description of Salinispira pacifica gen. nov., sp. nov., a novel spirochaete isolated form a hypersaline microbial mat.</title>
        <authorList>
            <person name="Ben Hania W."/>
            <person name="Joseph M."/>
            <person name="Schumann P."/>
            <person name="Bunk B."/>
            <person name="Fiebig A."/>
            <person name="Sproer C."/>
            <person name="Klenk H.P."/>
            <person name="Fardeau M.L."/>
            <person name="Spring S."/>
        </authorList>
    </citation>
    <scope>NUCLEOTIDE SEQUENCE [LARGE SCALE GENOMIC DNA]</scope>
    <source>
        <strain evidence="2 3">L21-RPul-D2</strain>
    </source>
</reference>
<dbReference type="PANTHER" id="PTHR39419">
    <property type="entry name" value="SLL0814 PROTEIN"/>
    <property type="match status" value="1"/>
</dbReference>
<dbReference type="STRING" id="1307761.L21SP2_2162"/>
<dbReference type="Pfam" id="PF04240">
    <property type="entry name" value="Caroten_synth"/>
    <property type="match status" value="1"/>
</dbReference>
<gene>
    <name evidence="2" type="ORF">L21SP2_2162</name>
</gene>
<sequence length="261" mass="28117">MLTLTPWILLSFALVTLGQTVLSSGRSALQKRRILIWVLITWIMTYGLEVLGVKTGLVFGEYSYGGTLGPQIFDVPVIIGLNWVIIVYGLAESLRTARSSLLLGLVLVPAGAVFFDFFLEPVAMSRLDYWSWAGPEVPLHNYIAWALISFVFAVLYFWMVPSGPSRGPAVRYAAGAPTSEYHSANTDPGLLAGAGVTARAGEGEVHNGGAGQKAGAGDGAAASALERISRRARRYFPGLYVIIQFLFILALNLLLPLLGTL</sequence>
<protein>
    <recommendedName>
        <fullName evidence="4">Carotenoid biosynthesis protein</fullName>
    </recommendedName>
</protein>
<dbReference type="Proteomes" id="UP000018680">
    <property type="component" value="Chromosome"/>
</dbReference>
<evidence type="ECO:0008006" key="4">
    <source>
        <dbReference type="Google" id="ProtNLM"/>
    </source>
</evidence>
<evidence type="ECO:0000313" key="2">
    <source>
        <dbReference type="EMBL" id="AHC15525.1"/>
    </source>
</evidence>
<dbReference type="AlphaFoldDB" id="V5WIU2"/>
<dbReference type="HOGENOM" id="CLU_1065137_0_0_12"/>
<name>V5WIU2_9SPIO</name>
<dbReference type="EMBL" id="CP006939">
    <property type="protein sequence ID" value="AHC15525.1"/>
    <property type="molecule type" value="Genomic_DNA"/>
</dbReference>
<feature type="transmembrane region" description="Helical" evidence="1">
    <location>
        <begin position="100"/>
        <end position="119"/>
    </location>
</feature>
<dbReference type="PANTHER" id="PTHR39419:SF1">
    <property type="entry name" value="SLL0814 PROTEIN"/>
    <property type="match status" value="1"/>
</dbReference>
<evidence type="ECO:0000313" key="3">
    <source>
        <dbReference type="Proteomes" id="UP000018680"/>
    </source>
</evidence>
<keyword evidence="1" id="KW-1133">Transmembrane helix</keyword>
<keyword evidence="3" id="KW-1185">Reference proteome</keyword>
<organism evidence="2 3">
    <name type="scientific">Salinispira pacifica</name>
    <dbReference type="NCBI Taxonomy" id="1307761"/>
    <lineage>
        <taxon>Bacteria</taxon>
        <taxon>Pseudomonadati</taxon>
        <taxon>Spirochaetota</taxon>
        <taxon>Spirochaetia</taxon>
        <taxon>Spirochaetales</taxon>
        <taxon>Spirochaetaceae</taxon>
        <taxon>Salinispira</taxon>
    </lineage>
</organism>
<feature type="transmembrane region" description="Helical" evidence="1">
    <location>
        <begin position="235"/>
        <end position="258"/>
    </location>
</feature>
<feature type="transmembrane region" description="Helical" evidence="1">
    <location>
        <begin position="6"/>
        <end position="22"/>
    </location>
</feature>
<dbReference type="InterPro" id="IPR007354">
    <property type="entry name" value="CruF-like"/>
</dbReference>
<accession>V5WIU2</accession>